<organism evidence="2 3">
    <name type="scientific">Pseudomonas syringae</name>
    <dbReference type="NCBI Taxonomy" id="317"/>
    <lineage>
        <taxon>Bacteria</taxon>
        <taxon>Pseudomonadati</taxon>
        <taxon>Pseudomonadota</taxon>
        <taxon>Gammaproteobacteria</taxon>
        <taxon>Pseudomonadales</taxon>
        <taxon>Pseudomonadaceae</taxon>
        <taxon>Pseudomonas</taxon>
    </lineage>
</organism>
<evidence type="ECO:0000313" key="3">
    <source>
        <dbReference type="Proteomes" id="UP000093104"/>
    </source>
</evidence>
<comment type="caution">
    <text evidence="2">The sequence shown here is derived from an EMBL/GenBank/DDBJ whole genome shotgun (WGS) entry which is preliminary data.</text>
</comment>
<evidence type="ECO:0000259" key="1">
    <source>
        <dbReference type="Pfam" id="PF01370"/>
    </source>
</evidence>
<dbReference type="GO" id="GO:0005737">
    <property type="term" value="C:cytoplasm"/>
    <property type="evidence" value="ECO:0007669"/>
    <property type="project" value="TreeGrafter"/>
</dbReference>
<dbReference type="Pfam" id="PF01370">
    <property type="entry name" value="Epimerase"/>
    <property type="match status" value="1"/>
</dbReference>
<dbReference type="PATRIC" id="fig|317.243.peg.2429"/>
<dbReference type="InterPro" id="IPR001509">
    <property type="entry name" value="Epimerase_deHydtase"/>
</dbReference>
<dbReference type="GO" id="GO:0004029">
    <property type="term" value="F:aldehyde dehydrogenase (NAD+) activity"/>
    <property type="evidence" value="ECO:0007669"/>
    <property type="project" value="TreeGrafter"/>
</dbReference>
<dbReference type="PANTHER" id="PTHR48079">
    <property type="entry name" value="PROTEIN YEEZ"/>
    <property type="match status" value="1"/>
</dbReference>
<dbReference type="Gene3D" id="3.40.50.720">
    <property type="entry name" value="NAD(P)-binding Rossmann-like Domain"/>
    <property type="match status" value="1"/>
</dbReference>
<proteinExistence type="predicted"/>
<protein>
    <submittedName>
        <fullName evidence="2">NAD-dependent dehydratase</fullName>
    </submittedName>
</protein>
<dbReference type="OrthoDB" id="9801056at2"/>
<gene>
    <name evidence="2" type="ORF">AFK24_07165</name>
</gene>
<dbReference type="EMBL" id="LGSI01000025">
    <property type="protein sequence ID" value="OCR25732.1"/>
    <property type="molecule type" value="Genomic_DNA"/>
</dbReference>
<evidence type="ECO:0000313" key="2">
    <source>
        <dbReference type="EMBL" id="OCR25732.1"/>
    </source>
</evidence>
<reference evidence="2 3" key="1">
    <citation type="submission" date="2015-07" db="EMBL/GenBank/DDBJ databases">
        <title>Draft genome sequence of a diazotrophic, plant growth-promoting rhizobacterium of the Pseudomonas syringae complex.</title>
        <authorList>
            <person name="Patten C.L."/>
            <person name="Jeong H."/>
        </authorList>
    </citation>
    <scope>NUCLEOTIDE SEQUENCE [LARGE SCALE GENOMIC DNA]</scope>
    <source>
        <strain evidence="2 3">GR12-2</strain>
    </source>
</reference>
<accession>A0A1C7Z6Q7</accession>
<sequence>MKILVTGGTGYIGKALLAKLTAETTYEVSGTTRSQHAAPSVAPLIPVGDCCATTDWSAALQGVDVVVHVAAHLKTPTGPGISQLDQLWLTNVEGTLALAQQALAAGVKRFIFISSVGVNGSHTTHAPFTEESVPAPEDDYARSKLEAERGLMVLLADTSMEFVIIRPPLVYAAHAPRNFPRLLQWVASGVPMPFALINNKRSMIALENLVDFLALCIAHPAAANELFLVSDGLDMSTSQIVSELATSMGGRARLLPVPDWLMRWGARMVGKQSMYSTLCASLVVDSSKAQQLLNWTPPLTAREALLKSGQEFRLRDWPTPLSQRKSSLRDARSER</sequence>
<name>A0A1C7Z6Q7_PSESX</name>
<dbReference type="Proteomes" id="UP000093104">
    <property type="component" value="Unassembled WGS sequence"/>
</dbReference>
<dbReference type="AlphaFoldDB" id="A0A1C7Z6Q7"/>
<dbReference type="PANTHER" id="PTHR48079:SF6">
    <property type="entry name" value="NAD(P)-BINDING DOMAIN-CONTAINING PROTEIN-RELATED"/>
    <property type="match status" value="1"/>
</dbReference>
<dbReference type="InterPro" id="IPR051783">
    <property type="entry name" value="NAD(P)-dependent_oxidoreduct"/>
</dbReference>
<feature type="domain" description="NAD-dependent epimerase/dehydratase" evidence="1">
    <location>
        <begin position="3"/>
        <end position="223"/>
    </location>
</feature>
<dbReference type="SUPFAM" id="SSF51735">
    <property type="entry name" value="NAD(P)-binding Rossmann-fold domains"/>
    <property type="match status" value="1"/>
</dbReference>
<dbReference type="InterPro" id="IPR036291">
    <property type="entry name" value="NAD(P)-bd_dom_sf"/>
</dbReference>